<dbReference type="PANTHER" id="PTHR11108:SF1">
    <property type="entry name" value="FERROCHELATASE, MITOCHONDRIAL"/>
    <property type="match status" value="1"/>
</dbReference>
<evidence type="ECO:0000256" key="8">
    <source>
        <dbReference type="RuleBase" id="RU004185"/>
    </source>
</evidence>
<dbReference type="EMBL" id="JABEND010000007">
    <property type="protein sequence ID" value="NNG36533.1"/>
    <property type="molecule type" value="Genomic_DNA"/>
</dbReference>
<keyword evidence="3 7" id="KW-0350">Heme biosynthesis</keyword>
<sequence>MTLPPAETAAVTGSGARIAAQPLEYDAVLLAGFGGPEGQDDVIPFLRNVTAGRGVPEERLEEVAGHYRALGGVSPINEQNRLLQQRLQEALIDIGIDLPVLWGNRNWDPYLTDVVRRADAAGHRKLLAVATSAYSSYSSCRQYREDFGAALRDAGALGRMRIDKVAPYFDQPGFLDPFVDGTLAAIRSAFAGRIEPDELRVLFTTHSIPTAMADTSGSPELGDTTRPGGAYVAQHLSVARYVMAEVRRLLAEAGTEVAVSGPVDEPAAAPGPEDAGLRWQLVYQSRSGSPSVPWLEPDINEVIAELPDAGVRGVVVVPIGFVSDHVEVIWDLDNEAAQTAADLGLAYWRVATPGTDARFVAALAESIARRLGRCLPRHSVLDTAPRPDFCAAGCCVNPRAAKPTTAAVDSATDWPADTDPAALAGSGFAPAAAPQAGSLQDARR</sequence>
<feature type="binding site" evidence="7">
    <location>
        <position position="74"/>
    </location>
    <ligand>
        <name>Fe-coproporphyrin III</name>
        <dbReference type="ChEBI" id="CHEBI:68438"/>
    </ligand>
</feature>
<dbReference type="EC" id="4.99.1.9" evidence="7"/>
<comment type="caution">
    <text evidence="7">Lacks conserved residue(s) required for the propagation of feature annotation.</text>
</comment>
<dbReference type="CDD" id="cd03411">
    <property type="entry name" value="Ferrochelatase_N"/>
    <property type="match status" value="1"/>
</dbReference>
<dbReference type="SUPFAM" id="SSF53800">
    <property type="entry name" value="Chelatase"/>
    <property type="match status" value="1"/>
</dbReference>
<dbReference type="InterPro" id="IPR001015">
    <property type="entry name" value="Ferrochelatase"/>
</dbReference>
<evidence type="ECO:0000256" key="3">
    <source>
        <dbReference type="ARBA" id="ARBA00023133"/>
    </source>
</evidence>
<evidence type="ECO:0000256" key="1">
    <source>
        <dbReference type="ARBA" id="ARBA00004744"/>
    </source>
</evidence>
<comment type="function">
    <text evidence="7">Involved in coproporphyrin-dependent heme b biosynthesis. Catalyzes the insertion of ferrous iron into coproporphyrin III to form Fe-coproporphyrin III.</text>
</comment>
<evidence type="ECO:0000313" key="10">
    <source>
        <dbReference type="EMBL" id="NNG36533.1"/>
    </source>
</evidence>
<feature type="compositionally biased region" description="Low complexity" evidence="9">
    <location>
        <begin position="409"/>
        <end position="444"/>
    </location>
</feature>
<feature type="binding site" evidence="7">
    <location>
        <position position="206"/>
    </location>
    <ligand>
        <name>Fe(2+)</name>
        <dbReference type="ChEBI" id="CHEBI:29033"/>
    </ligand>
</feature>
<feature type="binding site" evidence="7">
    <location>
        <position position="143"/>
    </location>
    <ligand>
        <name>Fe-coproporphyrin III</name>
        <dbReference type="ChEBI" id="CHEBI:68438"/>
    </ligand>
</feature>
<feature type="binding site" evidence="7">
    <location>
        <position position="327"/>
    </location>
    <ligand>
        <name>Fe(2+)</name>
        <dbReference type="ChEBI" id="CHEBI:29033"/>
    </ligand>
</feature>
<keyword evidence="4 7" id="KW-0456">Lyase</keyword>
<reference evidence="10 11" key="1">
    <citation type="submission" date="2020-05" db="EMBL/GenBank/DDBJ databases">
        <title>Nakamurella sp. DB0629 isolated from air conditioner.</title>
        <authorList>
            <person name="Kim D.H."/>
            <person name="Kim D.-U."/>
        </authorList>
    </citation>
    <scope>NUCLEOTIDE SEQUENCE [LARGE SCALE GENOMIC DNA]</scope>
    <source>
        <strain evidence="10 11">DB0629</strain>
    </source>
</reference>
<organism evidence="10 11">
    <name type="scientific">Nakamurella aerolata</name>
    <dbReference type="NCBI Taxonomy" id="1656892"/>
    <lineage>
        <taxon>Bacteria</taxon>
        <taxon>Bacillati</taxon>
        <taxon>Actinomycetota</taxon>
        <taxon>Actinomycetes</taxon>
        <taxon>Nakamurellales</taxon>
        <taxon>Nakamurellaceae</taxon>
        <taxon>Nakamurella</taxon>
    </lineage>
</organism>
<evidence type="ECO:0000256" key="9">
    <source>
        <dbReference type="SAM" id="MobiDB-lite"/>
    </source>
</evidence>
<dbReference type="HAMAP" id="MF_00323">
    <property type="entry name" value="Ferrochelatase"/>
    <property type="match status" value="1"/>
</dbReference>
<dbReference type="GO" id="GO:0004325">
    <property type="term" value="F:ferrochelatase activity"/>
    <property type="evidence" value="ECO:0007669"/>
    <property type="project" value="UniProtKB-UniRule"/>
</dbReference>
<accession>A0A849AA95</accession>
<comment type="caution">
    <text evidence="10">The sequence shown here is derived from an EMBL/GenBank/DDBJ whole genome shotgun (WGS) entry which is preliminary data.</text>
</comment>
<gene>
    <name evidence="7" type="primary">cpfC</name>
    <name evidence="10" type="ORF">HKD39_12600</name>
</gene>
<keyword evidence="5 7" id="KW-0627">Porphyrin biosynthesis</keyword>
<evidence type="ECO:0000256" key="4">
    <source>
        <dbReference type="ARBA" id="ARBA00023239"/>
    </source>
</evidence>
<dbReference type="Gene3D" id="3.40.50.1400">
    <property type="match status" value="2"/>
</dbReference>
<dbReference type="UniPathway" id="UPA00252"/>
<comment type="subcellular location">
    <subcellularLocation>
        <location evidence="7">Cytoplasm</location>
    </subcellularLocation>
</comment>
<name>A0A849AA95_9ACTN</name>
<evidence type="ECO:0000256" key="2">
    <source>
        <dbReference type="ARBA" id="ARBA00023004"/>
    </source>
</evidence>
<comment type="catalytic activity">
    <reaction evidence="6">
        <text>Fe-coproporphyrin III + 2 H(+) = coproporphyrin III + Fe(2+)</text>
        <dbReference type="Rhea" id="RHEA:49572"/>
        <dbReference type="ChEBI" id="CHEBI:15378"/>
        <dbReference type="ChEBI" id="CHEBI:29033"/>
        <dbReference type="ChEBI" id="CHEBI:68438"/>
        <dbReference type="ChEBI" id="CHEBI:131725"/>
        <dbReference type="EC" id="4.99.1.9"/>
    </reaction>
    <physiologicalReaction direction="right-to-left" evidence="6">
        <dbReference type="Rhea" id="RHEA:49574"/>
    </physiologicalReaction>
</comment>
<dbReference type="CDD" id="cd00419">
    <property type="entry name" value="Ferrochelatase_C"/>
    <property type="match status" value="1"/>
</dbReference>
<keyword evidence="7" id="KW-0479">Metal-binding</keyword>
<proteinExistence type="inferred from homology"/>
<dbReference type="Proteomes" id="UP000562984">
    <property type="component" value="Unassembled WGS sequence"/>
</dbReference>
<dbReference type="InterPro" id="IPR033644">
    <property type="entry name" value="Ferrochelatase_C"/>
</dbReference>
<comment type="similarity">
    <text evidence="7 8">Belongs to the ferrochelatase family.</text>
</comment>
<dbReference type="GO" id="GO:0046872">
    <property type="term" value="F:metal ion binding"/>
    <property type="evidence" value="ECO:0007669"/>
    <property type="project" value="UniProtKB-KW"/>
</dbReference>
<comment type="pathway">
    <text evidence="1 7">Porphyrin-containing compound metabolism; protoheme biosynthesis.</text>
</comment>
<evidence type="ECO:0000256" key="7">
    <source>
        <dbReference type="HAMAP-Rule" id="MF_00323"/>
    </source>
</evidence>
<dbReference type="Pfam" id="PF00762">
    <property type="entry name" value="Ferrochelatase"/>
    <property type="match status" value="1"/>
</dbReference>
<evidence type="ECO:0000256" key="6">
    <source>
        <dbReference type="ARBA" id="ARBA00024536"/>
    </source>
</evidence>
<dbReference type="GO" id="GO:0006783">
    <property type="term" value="P:heme biosynthetic process"/>
    <property type="evidence" value="ECO:0007669"/>
    <property type="project" value="UniProtKB-UniRule"/>
</dbReference>
<protein>
    <recommendedName>
        <fullName evidence="7">Coproporphyrin III ferrochelatase</fullName>
        <ecNumber evidence="7">4.99.1.9</ecNumber>
    </recommendedName>
</protein>
<dbReference type="GO" id="GO:0005737">
    <property type="term" value="C:cytoplasm"/>
    <property type="evidence" value="ECO:0007669"/>
    <property type="project" value="UniProtKB-SubCell"/>
</dbReference>
<feature type="region of interest" description="Disordered" evidence="9">
    <location>
        <begin position="407"/>
        <end position="444"/>
    </location>
</feature>
<keyword evidence="7" id="KW-0963">Cytoplasm</keyword>
<keyword evidence="2 7" id="KW-0408">Iron</keyword>
<dbReference type="InterPro" id="IPR033659">
    <property type="entry name" value="Ferrochelatase_N"/>
</dbReference>
<dbReference type="RefSeq" id="WP_171200232.1">
    <property type="nucleotide sequence ID" value="NZ_JABEND010000007.1"/>
</dbReference>
<evidence type="ECO:0000256" key="5">
    <source>
        <dbReference type="ARBA" id="ARBA00023244"/>
    </source>
</evidence>
<evidence type="ECO:0000313" key="11">
    <source>
        <dbReference type="Proteomes" id="UP000562984"/>
    </source>
</evidence>
<keyword evidence="11" id="KW-1185">Reference proteome</keyword>
<dbReference type="NCBIfam" id="NF000689">
    <property type="entry name" value="PRK00035.2-1"/>
    <property type="match status" value="1"/>
</dbReference>
<dbReference type="PANTHER" id="PTHR11108">
    <property type="entry name" value="FERROCHELATASE"/>
    <property type="match status" value="1"/>
</dbReference>
<dbReference type="AlphaFoldDB" id="A0A849AA95"/>